<dbReference type="EMBL" id="CP066310">
    <property type="protein sequence ID" value="QQE90586.1"/>
    <property type="molecule type" value="Genomic_DNA"/>
</dbReference>
<accession>A0AAP9YG94</accession>
<comment type="catalytic activity">
    <reaction evidence="1">
        <text>dTDP-4-dehydro-6-deoxy-alpha-D-glucose = dTDP-4-dehydro-beta-L-rhamnose</text>
        <dbReference type="Rhea" id="RHEA:16969"/>
        <dbReference type="ChEBI" id="CHEBI:57649"/>
        <dbReference type="ChEBI" id="CHEBI:62830"/>
        <dbReference type="EC" id="5.1.3.13"/>
    </reaction>
</comment>
<reference evidence="10 11" key="1">
    <citation type="submission" date="2020-12" db="EMBL/GenBank/DDBJ databases">
        <title>Genomic Analysis and Response surface optimization of nitrogen-fixing conditions for A. chroococcum strain HR1, Isolation from rhizosphere soil.</title>
        <authorList>
            <person name="Li J."/>
            <person name="Yang H."/>
            <person name="Liu H."/>
            <person name="Wang C."/>
            <person name="Tian Y."/>
            <person name="Lu X.Y."/>
        </authorList>
    </citation>
    <scope>NUCLEOTIDE SEQUENCE [LARGE SCALE GENOMIC DNA]</scope>
    <source>
        <strain evidence="10 11">HR1</strain>
    </source>
</reference>
<dbReference type="GO" id="GO:0005829">
    <property type="term" value="C:cytosol"/>
    <property type="evidence" value="ECO:0007669"/>
    <property type="project" value="TreeGrafter"/>
</dbReference>
<evidence type="ECO:0000256" key="6">
    <source>
        <dbReference type="ARBA" id="ARBA00031424"/>
    </source>
</evidence>
<evidence type="ECO:0000313" key="11">
    <source>
        <dbReference type="Proteomes" id="UP000596192"/>
    </source>
</evidence>
<evidence type="ECO:0000256" key="2">
    <source>
        <dbReference type="ARBA" id="ARBA00001997"/>
    </source>
</evidence>
<dbReference type="Pfam" id="PF00908">
    <property type="entry name" value="dTDP_sugar_isom"/>
    <property type="match status" value="1"/>
</dbReference>
<gene>
    <name evidence="10" type="ORF">GKQ51_10115</name>
</gene>
<dbReference type="PANTHER" id="PTHR21047:SF2">
    <property type="entry name" value="THYMIDINE DIPHOSPHO-4-KETO-RHAMNOSE 3,5-EPIMERASE"/>
    <property type="match status" value="1"/>
</dbReference>
<dbReference type="EC" id="5.1.3.13" evidence="3"/>
<dbReference type="CDD" id="cd00438">
    <property type="entry name" value="cupin_RmlC"/>
    <property type="match status" value="1"/>
</dbReference>
<feature type="active site" description="Proton donor" evidence="8">
    <location>
        <position position="135"/>
    </location>
</feature>
<protein>
    <recommendedName>
        <fullName evidence="4">dTDP-4-dehydrorhamnose 3,5-epimerase</fullName>
        <ecNumber evidence="3">5.1.3.13</ecNumber>
    </recommendedName>
    <alternativeName>
        <fullName evidence="6">Thymidine diphospho-4-keto-rhamnose 3,5-epimerase</fullName>
    </alternativeName>
    <alternativeName>
        <fullName evidence="5">dTDP-4-keto-6-deoxyglucose 3,5-epimerase</fullName>
    </alternativeName>
    <alternativeName>
        <fullName evidence="7">dTDP-6-deoxy-D-xylo-4-hexulose 3,5-epimerase</fullName>
    </alternativeName>
</protein>
<evidence type="ECO:0000256" key="1">
    <source>
        <dbReference type="ARBA" id="ARBA00001298"/>
    </source>
</evidence>
<dbReference type="RefSeq" id="WP_198867882.1">
    <property type="nucleotide sequence ID" value="NZ_CP066310.1"/>
</dbReference>
<proteinExistence type="predicted"/>
<dbReference type="AlphaFoldDB" id="A0AAP9YG94"/>
<dbReference type="InterPro" id="IPR014710">
    <property type="entry name" value="RmlC-like_jellyroll"/>
</dbReference>
<dbReference type="GO" id="GO:0000271">
    <property type="term" value="P:polysaccharide biosynthetic process"/>
    <property type="evidence" value="ECO:0007669"/>
    <property type="project" value="TreeGrafter"/>
</dbReference>
<feature type="active site" description="Proton acceptor" evidence="8">
    <location>
        <position position="65"/>
    </location>
</feature>
<evidence type="ECO:0000256" key="7">
    <source>
        <dbReference type="ARBA" id="ARBA00033311"/>
    </source>
</evidence>
<dbReference type="Gene3D" id="2.60.120.10">
    <property type="entry name" value="Jelly Rolls"/>
    <property type="match status" value="1"/>
</dbReference>
<dbReference type="GO" id="GO:0008830">
    <property type="term" value="F:dTDP-4-dehydrorhamnose 3,5-epimerase activity"/>
    <property type="evidence" value="ECO:0007669"/>
    <property type="project" value="UniProtKB-EC"/>
</dbReference>
<evidence type="ECO:0000256" key="8">
    <source>
        <dbReference type="PIRSR" id="PIRSR600888-1"/>
    </source>
</evidence>
<evidence type="ECO:0000256" key="3">
    <source>
        <dbReference type="ARBA" id="ARBA00012098"/>
    </source>
</evidence>
<evidence type="ECO:0000256" key="9">
    <source>
        <dbReference type="PIRSR" id="PIRSR600888-3"/>
    </source>
</evidence>
<sequence length="186" mass="20425">MSRFSLSVLPLAGLVAVERHPLGDSRGFLARLFCAEALASAGWKRPIAQINHTYTAKRGTVRGLHFQRPPNAEMKLVSCLRGEVWDVAVDLRADSPTFLQWHAERLSAANSRALLIPEGFAHGFQALSDDVELLYCHSAAYAVESEAGLHPLDPRLDICWPLDVAQMSPRDVGHPLIESGFEGVCQ</sequence>
<dbReference type="Proteomes" id="UP000596192">
    <property type="component" value="Chromosome"/>
</dbReference>
<evidence type="ECO:0000313" key="10">
    <source>
        <dbReference type="EMBL" id="QQE90586.1"/>
    </source>
</evidence>
<dbReference type="InterPro" id="IPR000888">
    <property type="entry name" value="RmlC-like"/>
</dbReference>
<evidence type="ECO:0000256" key="5">
    <source>
        <dbReference type="ARBA" id="ARBA00029758"/>
    </source>
</evidence>
<comment type="function">
    <text evidence="2">Catalyzes the epimerization of the C3' and C5'positions of dTDP-6-deoxy-D-xylo-4-hexulose, forming dTDP-6-deoxy-L-lyxo-4-hexulose.</text>
</comment>
<dbReference type="GO" id="GO:0019305">
    <property type="term" value="P:dTDP-rhamnose biosynthetic process"/>
    <property type="evidence" value="ECO:0007669"/>
    <property type="project" value="TreeGrafter"/>
</dbReference>
<dbReference type="SUPFAM" id="SSF51182">
    <property type="entry name" value="RmlC-like cupins"/>
    <property type="match status" value="1"/>
</dbReference>
<dbReference type="InterPro" id="IPR011051">
    <property type="entry name" value="RmlC_Cupin_sf"/>
</dbReference>
<organism evidence="10 11">
    <name type="scientific">Azotobacter chroococcum</name>
    <dbReference type="NCBI Taxonomy" id="353"/>
    <lineage>
        <taxon>Bacteria</taxon>
        <taxon>Pseudomonadati</taxon>
        <taxon>Pseudomonadota</taxon>
        <taxon>Gammaproteobacteria</taxon>
        <taxon>Pseudomonadales</taxon>
        <taxon>Pseudomonadaceae</taxon>
        <taxon>Azotobacter</taxon>
    </lineage>
</organism>
<dbReference type="PANTHER" id="PTHR21047">
    <property type="entry name" value="DTDP-6-DEOXY-D-GLUCOSE-3,5 EPIMERASE"/>
    <property type="match status" value="1"/>
</dbReference>
<feature type="site" description="Participates in a stacking interaction with the thymidine ring of dTDP-4-oxo-6-deoxyglucose" evidence="9">
    <location>
        <position position="141"/>
    </location>
</feature>
<evidence type="ECO:0000256" key="4">
    <source>
        <dbReference type="ARBA" id="ARBA00019595"/>
    </source>
</evidence>
<name>A0AAP9YG94_9GAMM</name>